<accession>A0A0A9FXF2</accession>
<name>A0A0A9FXF2_ARUDO</name>
<dbReference type="AlphaFoldDB" id="A0A0A9FXF2"/>
<evidence type="ECO:0000313" key="1">
    <source>
        <dbReference type="EMBL" id="JAE14981.1"/>
    </source>
</evidence>
<reference evidence="1" key="2">
    <citation type="journal article" date="2015" name="Data Brief">
        <title>Shoot transcriptome of the giant reed, Arundo donax.</title>
        <authorList>
            <person name="Barrero R.A."/>
            <person name="Guerrero F.D."/>
            <person name="Moolhuijzen P."/>
            <person name="Goolsby J.A."/>
            <person name="Tidwell J."/>
            <person name="Bellgard S.E."/>
            <person name="Bellgard M.I."/>
        </authorList>
    </citation>
    <scope>NUCLEOTIDE SEQUENCE</scope>
    <source>
        <tissue evidence="1">Shoot tissue taken approximately 20 cm above the soil surface</tissue>
    </source>
</reference>
<dbReference type="EMBL" id="GBRH01182915">
    <property type="protein sequence ID" value="JAE14981.1"/>
    <property type="molecule type" value="Transcribed_RNA"/>
</dbReference>
<protein>
    <submittedName>
        <fullName evidence="1">Uncharacterized protein</fullName>
    </submittedName>
</protein>
<proteinExistence type="predicted"/>
<organism evidence="1">
    <name type="scientific">Arundo donax</name>
    <name type="common">Giant reed</name>
    <name type="synonym">Donax arundinaceus</name>
    <dbReference type="NCBI Taxonomy" id="35708"/>
    <lineage>
        <taxon>Eukaryota</taxon>
        <taxon>Viridiplantae</taxon>
        <taxon>Streptophyta</taxon>
        <taxon>Embryophyta</taxon>
        <taxon>Tracheophyta</taxon>
        <taxon>Spermatophyta</taxon>
        <taxon>Magnoliopsida</taxon>
        <taxon>Liliopsida</taxon>
        <taxon>Poales</taxon>
        <taxon>Poaceae</taxon>
        <taxon>PACMAD clade</taxon>
        <taxon>Arundinoideae</taxon>
        <taxon>Arundineae</taxon>
        <taxon>Arundo</taxon>
    </lineage>
</organism>
<reference evidence="1" key="1">
    <citation type="submission" date="2014-09" db="EMBL/GenBank/DDBJ databases">
        <authorList>
            <person name="Magalhaes I.L.F."/>
            <person name="Oliveira U."/>
            <person name="Santos F.R."/>
            <person name="Vidigal T.H.D.A."/>
            <person name="Brescovit A.D."/>
            <person name="Santos A.J."/>
        </authorList>
    </citation>
    <scope>NUCLEOTIDE SEQUENCE</scope>
    <source>
        <tissue evidence="1">Shoot tissue taken approximately 20 cm above the soil surface</tissue>
    </source>
</reference>
<sequence length="42" mass="4439">MPLSSTKESCFLFESNGPGASMSPIIKIHKKPAILISNGCGF</sequence>